<dbReference type="KEGG" id="bii:BINDI_1297"/>
<keyword evidence="10" id="KW-1185">Reference proteome</keyword>
<keyword evidence="5 7" id="KW-1133">Transmembrane helix</keyword>
<evidence type="ECO:0000313" key="9">
    <source>
        <dbReference type="EMBL" id="AIC92551.1"/>
    </source>
</evidence>
<protein>
    <submittedName>
        <fullName evidence="9">ABC transporter integral membrane protein</fullName>
    </submittedName>
</protein>
<feature type="transmembrane region" description="Helical" evidence="7">
    <location>
        <begin position="138"/>
        <end position="168"/>
    </location>
</feature>
<comment type="subcellular location">
    <subcellularLocation>
        <location evidence="1">Cell membrane</location>
        <topology evidence="1">Multi-pass membrane protein</topology>
    </subcellularLocation>
</comment>
<dbReference type="PANTHER" id="PTHR30489:SF0">
    <property type="entry name" value="LIPOPROTEIN-RELEASING SYSTEM TRANSMEMBRANE PROTEIN LOLE"/>
    <property type="match status" value="1"/>
</dbReference>
<evidence type="ECO:0000256" key="3">
    <source>
        <dbReference type="ARBA" id="ARBA00022475"/>
    </source>
</evidence>
<feature type="transmembrane region" description="Helical" evidence="7">
    <location>
        <begin position="90"/>
        <end position="117"/>
    </location>
</feature>
<feature type="domain" description="ABC3 transporter permease C-terminal" evidence="8">
    <location>
        <begin position="98"/>
        <end position="220"/>
    </location>
</feature>
<dbReference type="InterPro" id="IPR003838">
    <property type="entry name" value="ABC3_permease_C"/>
</dbReference>
<evidence type="ECO:0000256" key="6">
    <source>
        <dbReference type="ARBA" id="ARBA00023136"/>
    </source>
</evidence>
<feature type="transmembrane region" description="Helical" evidence="7">
    <location>
        <begin position="188"/>
        <end position="212"/>
    </location>
</feature>
<dbReference type="GO" id="GO:0044874">
    <property type="term" value="P:lipoprotein localization to outer membrane"/>
    <property type="evidence" value="ECO:0007669"/>
    <property type="project" value="TreeGrafter"/>
</dbReference>
<evidence type="ECO:0000256" key="1">
    <source>
        <dbReference type="ARBA" id="ARBA00004651"/>
    </source>
</evidence>
<sequence length="674" mass="71244">MKRHGPNGPAHQASSHLSSKRVSLAALVWSLVKAHSASYIVMSVTVCVTSLLFCSTLQVYMAGRMQDGIGKMGSMHTLRRLMAETPYRNVVMISTVSVLCIGLISIFLVLASVSFLVQDRRREFGMMRLNGASRTRIMVMELCEFALPLALANIVGSLLGSVLAVPMGRAFSGPSEFPGSGVSFDLRIRPSVTVLSFAFMMVVCLLGVWLAIRKLNKVPPLGLMAQESVKGAKKMGKLRIAISCLLVLLSLFVGFAPISLPLDMRCMLLVILVICTVYAASPLLVAGSVSLLGLIPEKLASGPGILARQRARRETAGSTAVALPVMMVLTIVISFLAVFQAGSIGGNMLNLQPLKADVIVSSDTEESFDELSSTIRDLGDEVRGADIYTTQTWAVENPSGTFQVAWQNGTDGLVGDGARRATAPEAVEGSLSDLGPGKIAVSNQNTDYRLGDKVTLIDRSDKRYQLTVAAIVRPPEGTPPLPMDFLSSADGLPHAGEEEQVLALISASSPSAISDITKAIRGAGIKGMSVETRSAFIDRFLQRGVSGQHALSVMIVGGTALAIIFLLQSIAIALSERQGQNRRLYQIGVSRQSIVWSAVLETGVNILAGALIAVVAICVVVAAVALAFSGIGLSVAYTPIPLGPFCLVGFLLLVIGVAATLMVSYGTLKSVGSN</sequence>
<dbReference type="Pfam" id="PF02687">
    <property type="entry name" value="FtsX"/>
    <property type="match status" value="1"/>
</dbReference>
<feature type="transmembrane region" description="Helical" evidence="7">
    <location>
        <begin position="595"/>
        <end position="628"/>
    </location>
</feature>
<dbReference type="Proteomes" id="UP000028569">
    <property type="component" value="Chromosome"/>
</dbReference>
<dbReference type="HOGENOM" id="CLU_401536_0_0_11"/>
<name>A0A087VW53_9BIFI</name>
<evidence type="ECO:0000256" key="2">
    <source>
        <dbReference type="ARBA" id="ARBA00005236"/>
    </source>
</evidence>
<feature type="transmembrane region" description="Helical" evidence="7">
    <location>
        <begin position="640"/>
        <end position="668"/>
    </location>
</feature>
<comment type="similarity">
    <text evidence="2">Belongs to the ABC-4 integral membrane protein family. LolC/E subfamily.</text>
</comment>
<accession>A0A087VW53</accession>
<organism evidence="9 10">
    <name type="scientific">Bifidobacterium [indicum] DSM 20214 = LMG 11587</name>
    <dbReference type="NCBI Taxonomy" id="1341694"/>
    <lineage>
        <taxon>Bacteria</taxon>
        <taxon>Bacillati</taxon>
        <taxon>Actinomycetota</taxon>
        <taxon>Actinomycetes</taxon>
        <taxon>Bifidobacteriales</taxon>
        <taxon>Bifidobacteriaceae</taxon>
        <taxon>Bifidobacterium</taxon>
    </lineage>
</organism>
<dbReference type="EMBL" id="CP006018">
    <property type="protein sequence ID" value="AIC92551.1"/>
    <property type="molecule type" value="Genomic_DNA"/>
</dbReference>
<feature type="transmembrane region" description="Helical" evidence="7">
    <location>
        <begin position="39"/>
        <end position="61"/>
    </location>
</feature>
<evidence type="ECO:0000259" key="8">
    <source>
        <dbReference type="Pfam" id="PF02687"/>
    </source>
</evidence>
<proteinExistence type="inferred from homology"/>
<dbReference type="PANTHER" id="PTHR30489">
    <property type="entry name" value="LIPOPROTEIN-RELEASING SYSTEM TRANSMEMBRANE PROTEIN LOLE"/>
    <property type="match status" value="1"/>
</dbReference>
<dbReference type="GO" id="GO:0098797">
    <property type="term" value="C:plasma membrane protein complex"/>
    <property type="evidence" value="ECO:0007669"/>
    <property type="project" value="TreeGrafter"/>
</dbReference>
<keyword evidence="4 7" id="KW-0812">Transmembrane</keyword>
<evidence type="ECO:0000256" key="7">
    <source>
        <dbReference type="SAM" id="Phobius"/>
    </source>
</evidence>
<feature type="transmembrane region" description="Helical" evidence="7">
    <location>
        <begin position="268"/>
        <end position="295"/>
    </location>
</feature>
<evidence type="ECO:0000256" key="5">
    <source>
        <dbReference type="ARBA" id="ARBA00022989"/>
    </source>
</evidence>
<gene>
    <name evidence="9" type="ORF">BINDI_1297</name>
</gene>
<feature type="transmembrane region" description="Helical" evidence="7">
    <location>
        <begin position="240"/>
        <end position="262"/>
    </location>
</feature>
<evidence type="ECO:0000256" key="4">
    <source>
        <dbReference type="ARBA" id="ARBA00022692"/>
    </source>
</evidence>
<keyword evidence="6 7" id="KW-0472">Membrane</keyword>
<keyword evidence="3" id="KW-1003">Cell membrane</keyword>
<feature type="transmembrane region" description="Helical" evidence="7">
    <location>
        <begin position="550"/>
        <end position="574"/>
    </location>
</feature>
<dbReference type="AlphaFoldDB" id="A0A087VW53"/>
<dbReference type="InterPro" id="IPR051447">
    <property type="entry name" value="Lipoprotein-release_system"/>
</dbReference>
<evidence type="ECO:0000313" key="10">
    <source>
        <dbReference type="Proteomes" id="UP000028569"/>
    </source>
</evidence>
<reference evidence="9 10" key="1">
    <citation type="journal article" date="2014" name="Appl. Environ. Microbiol.">
        <title>Genomic encyclopedia of type strains of the genus Bifidobacterium.</title>
        <authorList>
            <person name="Milani C."/>
            <person name="Lugli G.A."/>
            <person name="Duranti S."/>
            <person name="Turroni F."/>
            <person name="Bottacini F."/>
            <person name="Mangifesta M."/>
            <person name="Sanchez B."/>
            <person name="Viappiani A."/>
            <person name="Mancabelli L."/>
            <person name="Taminiau B."/>
            <person name="Delcenserie V."/>
            <person name="Barrangou R."/>
            <person name="Margolles A."/>
            <person name="van Sinderen D."/>
            <person name="Ventura M."/>
        </authorList>
    </citation>
    <scope>NUCLEOTIDE SEQUENCE [LARGE SCALE GENOMIC DNA]</scope>
    <source>
        <strain evidence="9 10">LMG 11587</strain>
    </source>
</reference>
<feature type="transmembrane region" description="Helical" evidence="7">
    <location>
        <begin position="316"/>
        <end position="339"/>
    </location>
</feature>